<feature type="domain" description="HTH cro/C1-type" evidence="1">
    <location>
        <begin position="27"/>
        <end position="67"/>
    </location>
</feature>
<dbReference type="Gene3D" id="1.10.260.40">
    <property type="entry name" value="lambda repressor-like DNA-binding domains"/>
    <property type="match status" value="1"/>
</dbReference>
<evidence type="ECO:0000313" key="2">
    <source>
        <dbReference type="EMBL" id="MCK2037448.1"/>
    </source>
</evidence>
<dbReference type="SUPFAM" id="SSF47413">
    <property type="entry name" value="lambda repressor-like DNA-binding domains"/>
    <property type="match status" value="1"/>
</dbReference>
<dbReference type="PROSITE" id="PS50943">
    <property type="entry name" value="HTH_CROC1"/>
    <property type="match status" value="1"/>
</dbReference>
<dbReference type="InterPro" id="IPR013975">
    <property type="entry name" value="Tscrpt_reg_BetR_N"/>
</dbReference>
<keyword evidence="3" id="KW-1185">Reference proteome</keyword>
<dbReference type="Pfam" id="PF08667">
    <property type="entry name" value="BetR"/>
    <property type="match status" value="1"/>
</dbReference>
<proteinExistence type="predicted"/>
<organism evidence="2 3">
    <name type="scientific">Microbacterium croceum</name>
    <dbReference type="NCBI Taxonomy" id="2851645"/>
    <lineage>
        <taxon>Bacteria</taxon>
        <taxon>Bacillati</taxon>
        <taxon>Actinomycetota</taxon>
        <taxon>Actinomycetes</taxon>
        <taxon>Micrococcales</taxon>
        <taxon>Microbacteriaceae</taxon>
        <taxon>Microbacterium</taxon>
    </lineage>
</organism>
<gene>
    <name evidence="2" type="ORF">KZC51_15045</name>
</gene>
<dbReference type="RefSeq" id="WP_247630846.1">
    <property type="nucleotide sequence ID" value="NZ_JAHWXN010000002.1"/>
</dbReference>
<dbReference type="CDD" id="cd00093">
    <property type="entry name" value="HTH_XRE"/>
    <property type="match status" value="1"/>
</dbReference>
<sequence length="78" mass="8493">MTTEDRRLVAEAVAAHLVRAGHSRRWLSDNSGIAYSTLRRRMQGRSDFTITELADIALALDLSPAALVPSPRVTSADS</sequence>
<dbReference type="InterPro" id="IPR010982">
    <property type="entry name" value="Lambda_DNA-bd_dom_sf"/>
</dbReference>
<evidence type="ECO:0000259" key="1">
    <source>
        <dbReference type="PROSITE" id="PS50943"/>
    </source>
</evidence>
<comment type="caution">
    <text evidence="2">The sequence shown here is derived from an EMBL/GenBank/DDBJ whole genome shotgun (WGS) entry which is preliminary data.</text>
</comment>
<dbReference type="Proteomes" id="UP001300096">
    <property type="component" value="Unassembled WGS sequence"/>
</dbReference>
<name>A0ABT0FHC2_9MICO</name>
<accession>A0ABT0FHC2</accession>
<evidence type="ECO:0000313" key="3">
    <source>
        <dbReference type="Proteomes" id="UP001300096"/>
    </source>
</evidence>
<reference evidence="2 3" key="1">
    <citation type="submission" date="2021-06" db="EMBL/GenBank/DDBJ databases">
        <title>Genome-based taxonomic framework of Microbacterium strains isolated from marine environment, the description of four new species and reclassification of four preexisting species.</title>
        <authorList>
            <person name="Lee S.D."/>
            <person name="Kim S.-M."/>
            <person name="Byeon Y.-S."/>
            <person name="Yang H.L."/>
            <person name="Kim I.S."/>
        </authorList>
    </citation>
    <scope>NUCLEOTIDE SEQUENCE [LARGE SCALE GENOMIC DNA]</scope>
    <source>
        <strain evidence="2 3">SSW1-49</strain>
    </source>
</reference>
<protein>
    <submittedName>
        <fullName evidence="2">XRE family transcriptional regulator</fullName>
    </submittedName>
</protein>
<dbReference type="InterPro" id="IPR001387">
    <property type="entry name" value="Cro/C1-type_HTH"/>
</dbReference>
<dbReference type="EMBL" id="JAHWXN010000002">
    <property type="protein sequence ID" value="MCK2037448.1"/>
    <property type="molecule type" value="Genomic_DNA"/>
</dbReference>